<dbReference type="AlphaFoldDB" id="A0A101KQF5"/>
<organism evidence="1 2">
    <name type="scientific">Rhizobium loti</name>
    <name type="common">Mesorhizobium loti</name>
    <dbReference type="NCBI Taxonomy" id="381"/>
    <lineage>
        <taxon>Bacteria</taxon>
        <taxon>Pseudomonadati</taxon>
        <taxon>Pseudomonadota</taxon>
        <taxon>Alphaproteobacteria</taxon>
        <taxon>Hyphomicrobiales</taxon>
        <taxon>Phyllobacteriaceae</taxon>
        <taxon>Mesorhizobium</taxon>
    </lineage>
</organism>
<reference evidence="1 2" key="1">
    <citation type="submission" date="2015-12" db="EMBL/GenBank/DDBJ databases">
        <title>Draft genome sequence of Mesorhizobium sp. UFLA 01-765, a multitolerant efficient symbiont and plant-growth promoting strain isolated from Zn-mining soil using Leucaena leucocephala as a trap plant.</title>
        <authorList>
            <person name="Rangel W.M."/>
            <person name="Thijs S."/>
            <person name="Longatti S.M."/>
            <person name="Moreira F.M."/>
            <person name="Weyens N."/>
            <person name="Vangronsveld J."/>
            <person name="Van Hamme J.D."/>
            <person name="Bottos E.M."/>
            <person name="Rineau F."/>
        </authorList>
    </citation>
    <scope>NUCLEOTIDE SEQUENCE [LARGE SCALE GENOMIC DNA]</scope>
    <source>
        <strain evidence="1 2">UFLA 01-765</strain>
    </source>
</reference>
<name>A0A101KQF5_RHILI</name>
<gene>
    <name evidence="1" type="ORF">AU467_27535</name>
</gene>
<comment type="caution">
    <text evidence="1">The sequence shown here is derived from an EMBL/GenBank/DDBJ whole genome shotgun (WGS) entry which is preliminary data.</text>
</comment>
<protein>
    <submittedName>
        <fullName evidence="1">Uncharacterized protein</fullName>
    </submittedName>
</protein>
<evidence type="ECO:0000313" key="2">
    <source>
        <dbReference type="Proteomes" id="UP000053176"/>
    </source>
</evidence>
<accession>A0A101KQF5</accession>
<dbReference type="OrthoDB" id="7355898at2"/>
<proteinExistence type="predicted"/>
<dbReference type="Proteomes" id="UP000053176">
    <property type="component" value="Unassembled WGS sequence"/>
</dbReference>
<sequence>MSDTVEPIYFVLQEIDPETDSPVAEARVDIPDPSRLRAILKCGNSLPLSGAWELDPGDLQRVGAICNPPCELDPRFNRIESWHPIREVPYLVHTNFELPLMLEGRKPLAVFDDAYPAKWLKETLKRFGPFVRSGRLVRRIVDTPFTEAEHALFPGFKKWRRVFFSLPGEEWRIDAFLLVSKVSAQTGWDDTLERMEGSLLGYEDWQNDWWIERKRQRLEAASTVAKAG</sequence>
<evidence type="ECO:0000313" key="1">
    <source>
        <dbReference type="EMBL" id="KUM25121.1"/>
    </source>
</evidence>
<dbReference type="EMBL" id="LPWA01000122">
    <property type="protein sequence ID" value="KUM25121.1"/>
    <property type="molecule type" value="Genomic_DNA"/>
</dbReference>